<reference evidence="9 12" key="2">
    <citation type="submission" date="2024-07" db="EMBL/GenBank/DDBJ databases">
        <authorList>
            <person name="Akdeniz Z."/>
        </authorList>
    </citation>
    <scope>NUCLEOTIDE SEQUENCE [LARGE SCALE GENOMIC DNA]</scope>
</reference>
<dbReference type="GO" id="GO:0051015">
    <property type="term" value="F:actin filament binding"/>
    <property type="evidence" value="ECO:0007669"/>
    <property type="project" value="TreeGrafter"/>
</dbReference>
<name>A0AA86TQG7_9EUKA</name>
<comment type="caution">
    <text evidence="6">The sequence shown here is derived from an EMBL/GenBank/DDBJ whole genome shotgun (WGS) entry which is preliminary data.</text>
</comment>
<protein>
    <submittedName>
        <fullName evidence="6">ARP2/3 complex 20 kDa subunit</fullName>
    </submittedName>
    <submittedName>
        <fullName evidence="9">ARP2/3_complex 20 kDa subunit</fullName>
    </submittedName>
</protein>
<dbReference type="AlphaFoldDB" id="A0AA86TQG7"/>
<evidence type="ECO:0000313" key="10">
    <source>
        <dbReference type="EMBL" id="CAL6007048.1"/>
    </source>
</evidence>
<keyword evidence="12" id="KW-1185">Reference proteome</keyword>
<evidence type="ECO:0000256" key="5">
    <source>
        <dbReference type="ARBA" id="ARBA00023212"/>
    </source>
</evidence>
<sequence>MSYIDSIVSALQTALCLQNVPSRTAERQTRPEVELSQNQDMIYPPVVLQKSPEQKVLIEPSVNSVRVSVLFKKTDQVDQYLTNKYLRFVESQADDLKIVRKTPVSGYDFSFLITHQLVEQHGRSKLVQFVCGFVENTEKEVNSLKLKVSERATAVMKQWTDETK</sequence>
<comment type="similarity">
    <text evidence="2">Belongs to the ARPC4 family.</text>
</comment>
<dbReference type="GO" id="GO:0034314">
    <property type="term" value="P:Arp2/3 complex-mediated actin nucleation"/>
    <property type="evidence" value="ECO:0007669"/>
    <property type="project" value="InterPro"/>
</dbReference>
<evidence type="ECO:0000256" key="4">
    <source>
        <dbReference type="ARBA" id="ARBA00023203"/>
    </source>
</evidence>
<accession>A0AA86TQG7</accession>
<dbReference type="SUPFAM" id="SSF69645">
    <property type="entry name" value="Arp2/3 complex subunits"/>
    <property type="match status" value="1"/>
</dbReference>
<dbReference type="EMBL" id="CATOUU010000825">
    <property type="protein sequence ID" value="CAI9951620.1"/>
    <property type="molecule type" value="Genomic_DNA"/>
</dbReference>
<evidence type="ECO:0000256" key="2">
    <source>
        <dbReference type="ARBA" id="ARBA00005919"/>
    </source>
</evidence>
<organism evidence="6">
    <name type="scientific">Hexamita inflata</name>
    <dbReference type="NCBI Taxonomy" id="28002"/>
    <lineage>
        <taxon>Eukaryota</taxon>
        <taxon>Metamonada</taxon>
        <taxon>Diplomonadida</taxon>
        <taxon>Hexamitidae</taxon>
        <taxon>Hexamitinae</taxon>
        <taxon>Hexamita</taxon>
    </lineage>
</organism>
<dbReference type="EMBL" id="CAXDID020000055">
    <property type="protein sequence ID" value="CAL6007048.1"/>
    <property type="molecule type" value="Genomic_DNA"/>
</dbReference>
<dbReference type="InterPro" id="IPR008384">
    <property type="entry name" value="ARPC4"/>
</dbReference>
<gene>
    <name evidence="6" type="ORF">HINF_LOCUS10592</name>
    <name evidence="9" type="ORF">HINF_LOCUS20443</name>
    <name evidence="10" type="ORF">HINF_LOCUS20447</name>
    <name evidence="7" type="ORF">HINF_LOCUS39261</name>
    <name evidence="8" type="ORF">HINF_LOCUS39265</name>
    <name evidence="11" type="ORF">HINF_LOCUS79005</name>
</gene>
<evidence type="ECO:0000313" key="12">
    <source>
        <dbReference type="Proteomes" id="UP001642409"/>
    </source>
</evidence>
<dbReference type="PANTHER" id="PTHR22629">
    <property type="entry name" value="ARP2/3 COMPLEX 20 KD SUBUNIT"/>
    <property type="match status" value="1"/>
</dbReference>
<dbReference type="EMBL" id="CATOUU010000825">
    <property type="protein sequence ID" value="CAI9951616.1"/>
    <property type="molecule type" value="Genomic_DNA"/>
</dbReference>
<dbReference type="EMBL" id="CAXDID020000987">
    <property type="protein sequence ID" value="CAL6116305.1"/>
    <property type="molecule type" value="Genomic_DNA"/>
</dbReference>
<keyword evidence="5" id="KW-0206">Cytoskeleton</keyword>
<evidence type="ECO:0000256" key="3">
    <source>
        <dbReference type="ARBA" id="ARBA00022490"/>
    </source>
</evidence>
<evidence type="ECO:0000313" key="8">
    <source>
        <dbReference type="EMBL" id="CAI9951620.1"/>
    </source>
</evidence>
<evidence type="ECO:0000313" key="7">
    <source>
        <dbReference type="EMBL" id="CAI9951616.1"/>
    </source>
</evidence>
<proteinExistence type="inferred from homology"/>
<dbReference type="GO" id="GO:0030041">
    <property type="term" value="P:actin filament polymerization"/>
    <property type="evidence" value="ECO:0007669"/>
    <property type="project" value="InterPro"/>
</dbReference>
<dbReference type="Proteomes" id="UP001642409">
    <property type="component" value="Unassembled WGS sequence"/>
</dbReference>
<keyword evidence="3" id="KW-0963">Cytoplasm</keyword>
<evidence type="ECO:0000313" key="9">
    <source>
        <dbReference type="EMBL" id="CAL6007040.1"/>
    </source>
</evidence>
<dbReference type="EMBL" id="CAXDID020000055">
    <property type="protein sequence ID" value="CAL6007040.1"/>
    <property type="molecule type" value="Genomic_DNA"/>
</dbReference>
<comment type="subcellular location">
    <subcellularLocation>
        <location evidence="1">Cytoplasm</location>
        <location evidence="1">Cytoskeleton</location>
    </subcellularLocation>
</comment>
<dbReference type="Gene3D" id="3.30.1460.20">
    <property type="match status" value="1"/>
</dbReference>
<dbReference type="InterPro" id="IPR034666">
    <property type="entry name" value="ARPC2/4"/>
</dbReference>
<dbReference type="PANTHER" id="PTHR22629:SF0">
    <property type="entry name" value="ACTIN-RELATED PROTEIN 2_3 COMPLEX SUBUNIT 4"/>
    <property type="match status" value="1"/>
</dbReference>
<keyword evidence="4" id="KW-0009">Actin-binding</keyword>
<dbReference type="EMBL" id="CATOUU010000265">
    <property type="protein sequence ID" value="CAI9922947.1"/>
    <property type="molecule type" value="Genomic_DNA"/>
</dbReference>
<dbReference type="GO" id="GO:0005885">
    <property type="term" value="C:Arp2/3 protein complex"/>
    <property type="evidence" value="ECO:0007669"/>
    <property type="project" value="InterPro"/>
</dbReference>
<dbReference type="Pfam" id="PF05856">
    <property type="entry name" value="ARPC4"/>
    <property type="match status" value="1"/>
</dbReference>
<evidence type="ECO:0000313" key="11">
    <source>
        <dbReference type="EMBL" id="CAL6116305.1"/>
    </source>
</evidence>
<evidence type="ECO:0000256" key="1">
    <source>
        <dbReference type="ARBA" id="ARBA00004245"/>
    </source>
</evidence>
<reference evidence="6" key="1">
    <citation type="submission" date="2023-06" db="EMBL/GenBank/DDBJ databases">
        <authorList>
            <person name="Kurt Z."/>
        </authorList>
    </citation>
    <scope>NUCLEOTIDE SEQUENCE</scope>
</reference>
<evidence type="ECO:0000313" key="6">
    <source>
        <dbReference type="EMBL" id="CAI9922947.1"/>
    </source>
</evidence>